<feature type="region of interest" description="Disordered" evidence="1">
    <location>
        <begin position="1078"/>
        <end position="1149"/>
    </location>
</feature>
<dbReference type="PANTHER" id="PTHR14918:SF3">
    <property type="entry name" value="KICSTOR COMPLEX PROTEIN SZT2"/>
    <property type="match status" value="1"/>
</dbReference>
<evidence type="ECO:0008006" key="5">
    <source>
        <dbReference type="Google" id="ProtNLM"/>
    </source>
</evidence>
<feature type="compositionally biased region" description="Basic and acidic residues" evidence="1">
    <location>
        <begin position="1139"/>
        <end position="1149"/>
    </location>
</feature>
<feature type="compositionally biased region" description="Acidic residues" evidence="1">
    <location>
        <begin position="1488"/>
        <end position="1504"/>
    </location>
</feature>
<feature type="compositionally biased region" description="Polar residues" evidence="1">
    <location>
        <begin position="1516"/>
        <end position="1525"/>
    </location>
</feature>
<feature type="compositionally biased region" description="Acidic residues" evidence="1">
    <location>
        <begin position="1884"/>
        <end position="1895"/>
    </location>
</feature>
<feature type="region of interest" description="Disordered" evidence="1">
    <location>
        <begin position="1488"/>
        <end position="1549"/>
    </location>
</feature>
<keyword evidence="4" id="KW-1185">Reference proteome</keyword>
<dbReference type="PANTHER" id="PTHR14918">
    <property type="entry name" value="KICSTOR COMPLEX PROTEIN SZT2"/>
    <property type="match status" value="1"/>
</dbReference>
<feature type="compositionally biased region" description="Polar residues" evidence="1">
    <location>
        <begin position="1855"/>
        <end position="1880"/>
    </location>
</feature>
<evidence type="ECO:0000313" key="4">
    <source>
        <dbReference type="Proteomes" id="UP001217089"/>
    </source>
</evidence>
<organism evidence="3 4">
    <name type="scientific">Tegillarca granosa</name>
    <name type="common">Malaysian cockle</name>
    <name type="synonym">Anadara granosa</name>
    <dbReference type="NCBI Taxonomy" id="220873"/>
    <lineage>
        <taxon>Eukaryota</taxon>
        <taxon>Metazoa</taxon>
        <taxon>Spiralia</taxon>
        <taxon>Lophotrochozoa</taxon>
        <taxon>Mollusca</taxon>
        <taxon>Bivalvia</taxon>
        <taxon>Autobranchia</taxon>
        <taxon>Pteriomorphia</taxon>
        <taxon>Arcoida</taxon>
        <taxon>Arcoidea</taxon>
        <taxon>Arcidae</taxon>
        <taxon>Tegillarca</taxon>
    </lineage>
</organism>
<reference evidence="3 4" key="1">
    <citation type="submission" date="2022-12" db="EMBL/GenBank/DDBJ databases">
        <title>Chromosome-level genome of Tegillarca granosa.</title>
        <authorList>
            <person name="Kim J."/>
        </authorList>
    </citation>
    <scope>NUCLEOTIDE SEQUENCE [LARGE SCALE GENOMIC DNA]</scope>
    <source>
        <strain evidence="3">Teg-2019</strain>
        <tissue evidence="3">Adductor muscle</tissue>
    </source>
</reference>
<evidence type="ECO:0000256" key="1">
    <source>
        <dbReference type="SAM" id="MobiDB-lite"/>
    </source>
</evidence>
<accession>A0ABQ9EJR6</accession>
<protein>
    <recommendedName>
        <fullName evidence="5">Protein SZT2</fullName>
    </recommendedName>
</protein>
<feature type="region of interest" description="Disordered" evidence="1">
    <location>
        <begin position="2380"/>
        <end position="2399"/>
    </location>
</feature>
<feature type="region of interest" description="Disordered" evidence="1">
    <location>
        <begin position="2316"/>
        <end position="2335"/>
    </location>
</feature>
<proteinExistence type="predicted"/>
<feature type="compositionally biased region" description="Polar residues" evidence="1">
    <location>
        <begin position="1825"/>
        <end position="1842"/>
    </location>
</feature>
<feature type="region of interest" description="Disordered" evidence="1">
    <location>
        <begin position="643"/>
        <end position="670"/>
    </location>
</feature>
<feature type="compositionally biased region" description="Polar residues" evidence="1">
    <location>
        <begin position="1080"/>
        <end position="1095"/>
    </location>
</feature>
<evidence type="ECO:0000256" key="2">
    <source>
        <dbReference type="SAM" id="SignalP"/>
    </source>
</evidence>
<feature type="region of interest" description="Disordered" evidence="1">
    <location>
        <begin position="1817"/>
        <end position="1899"/>
    </location>
</feature>
<keyword evidence="2" id="KW-0732">Signal</keyword>
<feature type="chain" id="PRO_5047127259" description="Protein SZT2" evidence="2">
    <location>
        <begin position="17"/>
        <end position="2836"/>
    </location>
</feature>
<comment type="caution">
    <text evidence="3">The sequence shown here is derived from an EMBL/GenBank/DDBJ whole genome shotgun (WGS) entry which is preliminary data.</text>
</comment>
<sequence>MPCILGNLMFILPGACVELSPDLYVTVIAYTPVLTCTSNQVLAQGIKVDESNVTEFLDNIQNKLNAFEQVLATGFGRNSFLSTFNGDDQYLDEDSNSTRSSKSKENNADAGIINLLRQGFFALQLLPENSSAEVLLHMALGANGIVVVTDGILGVTDNNLFDSLMTQLRNSTIACSFLKTGDTYCSRCQFGHIPHVELLQFIATATFGAYFSSCPDLVLKSQINILCIFTLSCYKFTLTVVWDTVFHFLSQHSGKQLNVYHKALLLWSFQKGLEGFKYDLTHHRTVDPMHPISLTNRKMYTHMILFCFAQMFRLNTTYPVRYVMKSNSCSYRILSHPIKDKSTVVMPVVHKKHLETKLNTSIHSVLSVRLREGGSQLEVRLVLPWRDYAKIEYKAVSSWPVDPTKMMGFSEFRAGPNILDFLVVGQVLERIENLGFIACMSTEYLEHWTILCQNTTLSQTDQLLVHLQSFGSNPVQFNIPNSVKSGVPVFYQPQSSTTPALNTQHSSKQKWMHSHRIGMVLEHDIPLPKYLHTPNSSGRFSMISCRQALTSLSFLLRDWSSFVLIEGSSYIKFLYRISSKMDKILSPNRDVDKPPVSFLLLRVTSKPPCMVLRLAFLGGTSGSMRHKTLQILKNKVRELKFPQRGSQQISKDKQTGNKQGKPTPPTVVKKPPLQREWSEIGCCVLLTKPVGDILISYENKPRDMTILEDPSRYIPIHITMQQASTKSTMANAFNSLSRYLHHQRWIWTVKQGKVDITLQAIGRILSTLAKIRLQEGFHFASSNAGIVNMVLEVEMVKGSDEKFFKRDIFVYIDVFDILFTTDVSEEDLDEMETTEADGELQIVTECWIEPQHDVECISCLVTFEHLVYVCQNSAIFTSDFSWLLDSCVNNDGFRTLYQDGDSTKQTSASPNIYQMPFPFDLLSLLPKNPEDFQRNGKGSNRLLFSLLFEKLKDGSQREVSLSLEDCEQFLSLLKTRSRNNTTRDLPFPIEENDKIVIESEIEIKSEIKDFSKPVNQKPQRQSSADSTRDLIPKWRCFVRAANNTRLYLTLLPASFDDLLVLNQISISDKFNDRTIEREMSTGNSEDNIKSSSYQPEDTAVQRVTKDQTANQLEIPKNNLSATKASEEFPECDNEVSEEATGKDKIDNDDKKMEENRLSVSIPVYVYECFLGNVTDSLINPWSFQLSPDIYEDLTFDVENEETNNMFKIPTLDKRELLLGLRMTHERRSDSSIDGGGDLRQQCTFITDTYYICFVNGVFQSLQQGFFVDQHDVDAAINNICEELLPIETDITTFLFASCRHFQHLVDTSRQDSNVREVKETSKDEIIPRRPSVRFMDIVEDNEGESYNKATPSVLQLPQSVVKLQTSISQPCEYLPGLHSLIQNKFMDIIQKWFRVVPTNPDYFFYCPDILPQDNSIEAVDTDDRQSNNYVSFDISHGEGTEDVEEFILPENYDLTDDKKAVDLDITSTASVMDSQDSFIDSDEYDHCEDVTEDGNDQQPFDDEPETPRKPYFVRMMSNSSVSTSPPNEPESFQFDGASSSETPGPLRQLHGDPIGHLPVLQHNAVMKCKEELEWLFKDEITSALRHMQPIREDALQFVINHVKYSVDHGKPNCSAENIPLHFVYGAEHSLSRFEEELERTNLRSFRFLKEENIYYIVKGKSHNLVNHAKKLNSALVELSRESTPAKPCINMQEKWVSDHIEDSVTSPQTDVPLTTYVSPTFISPSYIARDSSLDGSGSHVVISSDLSGQEASPSNYLFHKDNMGIRNSEPDEIVIQTQLPLPVKSGELRSESLSDDISEGTLKKSSSFAGFNLEENTEPFKRQESMTALSSSPIKSVTNVPQLPSLGRLRHFSAPSGQGTPRSKASTLPQTPSWISSRGSYTEEGYDGDSSDSEEGTTAFNDTNCLQQSLPNFWLVLKMKEDAVDLLLMNDLYETRMCKKLLVAEADEDVSWNVDRSDIPGKTPVLRQVLNKFSVNNRKNMFVIKEMAGNMAVFYVKLKEIVNTVLSRQVSSISTENINLNESSSSLVLHVRKDEQGLDKDSDTVSVCSAGSSTQYPQQDTIELAVHGIQEPGSEIKEDLMRLLQHKLDDAVLDIISLQLSRNPNSKLLIEDVHFIQKPGQEPSDVFCLTIPSSAHMQLPALMYYLKQNMLQFLHTPNYVDNKTESRFQDIVCGKWQAIPDGHVYLYIRPQASGGKGIALVYLSLIDGQGNSVKLLSCPKPSRSGFTKVQEETEFESMIHSEIYCPSPSSRPGPTSLIQFRVWERGSADLKTLKEKLISAVKYSLCDIVTEYNMLTAPISQVPQQLQDLLPMPACSEPSSPIAHRGSPDPSSLERRHSIVTRKLSEHIKTLSSSGGSKQIERLASPSPLQSLKEAFIPSKTRIMSPPPDPTKNFDIPNVSHASLGQTSAATSPQTQKTDREAEIQQIVAKYESGDRGVPSVNKSNFTLRSKFSLDYFLREFQTTITNISIDVQPKIFKLQKDSSGVLFNGIQYNPFRHPMQVSDPVSHGIHNNILKLPVQVGESHNESSLDYERKCFVGAGRDMHFIVVGRNVDQWQASIQDTDEEEFCDSSNPTSPKAIPKHTYQKYRPLSSATPQDKNLDVVGLLPGSVPIFIPRQRFLLLLLENKQIDKIIFKNHFILPDVMESIFFQCFLTLYSYNWAGDLSTLLTKTTKRLTQWNNTRIQLLNSIVSQKMGLFHHNLYEESNQGKDDNPFNSASTELELLIKQTAPPAREQARRANSMSSLNHPIRPFDAAYKDLIPQKPLHHTQLANIRDPVAKHGVQALEIRVYNKRDNEKFCKQNNLYWTWLEKTASSIPISLSLSSIPISVSCLSCL</sequence>
<name>A0ABQ9EJR6_TEGGR</name>
<feature type="compositionally biased region" description="Polar residues" evidence="1">
    <location>
        <begin position="1106"/>
        <end position="1123"/>
    </location>
</feature>
<feature type="signal peptide" evidence="2">
    <location>
        <begin position="1"/>
        <end position="16"/>
    </location>
</feature>
<feature type="compositionally biased region" description="Acidic residues" evidence="1">
    <location>
        <begin position="1127"/>
        <end position="1137"/>
    </location>
</feature>
<dbReference type="EMBL" id="JARBDR010000813">
    <property type="protein sequence ID" value="KAJ8305511.1"/>
    <property type="molecule type" value="Genomic_DNA"/>
</dbReference>
<dbReference type="Proteomes" id="UP001217089">
    <property type="component" value="Unassembled WGS sequence"/>
</dbReference>
<dbReference type="InterPro" id="IPR033228">
    <property type="entry name" value="SZT2"/>
</dbReference>
<evidence type="ECO:0000313" key="3">
    <source>
        <dbReference type="EMBL" id="KAJ8305511.1"/>
    </source>
</evidence>
<gene>
    <name evidence="3" type="ORF">KUTeg_016056</name>
</gene>